<proteinExistence type="predicted"/>
<keyword evidence="2" id="KW-0732">Signal</keyword>
<dbReference type="KEGG" id="pchm:VFPPC_08717"/>
<dbReference type="SMART" id="SM00198">
    <property type="entry name" value="SCP"/>
    <property type="match status" value="1"/>
</dbReference>
<evidence type="ECO:0000313" key="4">
    <source>
        <dbReference type="EMBL" id="OAQ67289.1"/>
    </source>
</evidence>
<dbReference type="Pfam" id="PF00188">
    <property type="entry name" value="CAP"/>
    <property type="match status" value="1"/>
</dbReference>
<evidence type="ECO:0000256" key="2">
    <source>
        <dbReference type="SAM" id="SignalP"/>
    </source>
</evidence>
<accession>A0A179FQI0</accession>
<dbReference type="OrthoDB" id="337038at2759"/>
<feature type="domain" description="SCP" evidence="3">
    <location>
        <begin position="120"/>
        <end position="272"/>
    </location>
</feature>
<evidence type="ECO:0000313" key="5">
    <source>
        <dbReference type="Proteomes" id="UP000078397"/>
    </source>
</evidence>
<dbReference type="CDD" id="cd05380">
    <property type="entry name" value="CAP_euk"/>
    <property type="match status" value="1"/>
</dbReference>
<feature type="chain" id="PRO_5008101941" evidence="2">
    <location>
        <begin position="18"/>
        <end position="287"/>
    </location>
</feature>
<dbReference type="EMBL" id="LSBJ02000004">
    <property type="protein sequence ID" value="OAQ67289.1"/>
    <property type="molecule type" value="Genomic_DNA"/>
</dbReference>
<sequence>MKSSLFLLAASAMLASASPLKKRWIQTDWVTELVTVTVTEDLPKPTAAVFVETKKVTSAPPPPPAPTTTKAKPTTPPPPPPAPKPTPVVVKPQPKPKPTTPAAPPAPPKNTPPANPDSGSYEDVMLKHHNAHRANHSASALEWDSTLAQYAANTANTCVFEHDMNQGTGGYGQNLASSGSSGDIDSLKLQTAADGVTKQWYYGEVGNYANFYGMENPPSNVPLGDYGHFTQLVWKDSTKVGCATVKCAAGTVLSLQSWYTVCNYKGPGNFGGRYGTNVGKPLGMAAI</sequence>
<dbReference type="STRING" id="1380566.A0A179FQI0"/>
<feature type="compositionally biased region" description="Pro residues" evidence="1">
    <location>
        <begin position="93"/>
        <end position="115"/>
    </location>
</feature>
<reference evidence="4 5" key="1">
    <citation type="journal article" date="2016" name="PLoS Pathog.">
        <title>Biosynthesis of antibiotic leucinostatins in bio-control fungus Purpureocillium lilacinum and their inhibition on phytophthora revealed by genome mining.</title>
        <authorList>
            <person name="Wang G."/>
            <person name="Liu Z."/>
            <person name="Lin R."/>
            <person name="Li E."/>
            <person name="Mao Z."/>
            <person name="Ling J."/>
            <person name="Yang Y."/>
            <person name="Yin W.B."/>
            <person name="Xie B."/>
        </authorList>
    </citation>
    <scope>NUCLEOTIDE SEQUENCE [LARGE SCALE GENOMIC DNA]</scope>
    <source>
        <strain evidence="4">170</strain>
    </source>
</reference>
<name>A0A179FQI0_METCM</name>
<dbReference type="RefSeq" id="XP_018144376.1">
    <property type="nucleotide sequence ID" value="XM_018287376.1"/>
</dbReference>
<dbReference type="PROSITE" id="PS01009">
    <property type="entry name" value="CRISP_1"/>
    <property type="match status" value="1"/>
</dbReference>
<dbReference type="AlphaFoldDB" id="A0A179FQI0"/>
<feature type="region of interest" description="Disordered" evidence="1">
    <location>
        <begin position="53"/>
        <end position="122"/>
    </location>
</feature>
<dbReference type="PRINTS" id="PR01217">
    <property type="entry name" value="PRICHEXTENSN"/>
</dbReference>
<comment type="caution">
    <text evidence="4">The sequence shown here is derived from an EMBL/GenBank/DDBJ whole genome shotgun (WGS) entry which is preliminary data.</text>
</comment>
<keyword evidence="5" id="KW-1185">Reference proteome</keyword>
<organism evidence="4 5">
    <name type="scientific">Pochonia chlamydosporia 170</name>
    <dbReference type="NCBI Taxonomy" id="1380566"/>
    <lineage>
        <taxon>Eukaryota</taxon>
        <taxon>Fungi</taxon>
        <taxon>Dikarya</taxon>
        <taxon>Ascomycota</taxon>
        <taxon>Pezizomycotina</taxon>
        <taxon>Sordariomycetes</taxon>
        <taxon>Hypocreomycetidae</taxon>
        <taxon>Hypocreales</taxon>
        <taxon>Clavicipitaceae</taxon>
        <taxon>Pochonia</taxon>
    </lineage>
</organism>
<dbReference type="InterPro" id="IPR035940">
    <property type="entry name" value="CAP_sf"/>
</dbReference>
<dbReference type="Gene3D" id="3.40.33.10">
    <property type="entry name" value="CAP"/>
    <property type="match status" value="1"/>
</dbReference>
<dbReference type="GeneID" id="28851370"/>
<protein>
    <submittedName>
        <fullName evidence="4">Cysteine-rich secretory protein family</fullName>
    </submittedName>
</protein>
<dbReference type="Proteomes" id="UP000078397">
    <property type="component" value="Unassembled WGS sequence"/>
</dbReference>
<evidence type="ECO:0000259" key="3">
    <source>
        <dbReference type="SMART" id="SM00198"/>
    </source>
</evidence>
<dbReference type="SUPFAM" id="SSF55797">
    <property type="entry name" value="PR-1-like"/>
    <property type="match status" value="1"/>
</dbReference>
<dbReference type="InterPro" id="IPR014044">
    <property type="entry name" value="CAP_dom"/>
</dbReference>
<feature type="signal peptide" evidence="2">
    <location>
        <begin position="1"/>
        <end position="17"/>
    </location>
</feature>
<dbReference type="GO" id="GO:0005576">
    <property type="term" value="C:extracellular region"/>
    <property type="evidence" value="ECO:0007669"/>
    <property type="project" value="InterPro"/>
</dbReference>
<dbReference type="PANTHER" id="PTHR10334">
    <property type="entry name" value="CYSTEINE-RICH SECRETORY PROTEIN-RELATED"/>
    <property type="match status" value="1"/>
</dbReference>
<feature type="compositionally biased region" description="Pro residues" evidence="1">
    <location>
        <begin position="74"/>
        <end position="86"/>
    </location>
</feature>
<dbReference type="InterPro" id="IPR018244">
    <property type="entry name" value="Allrgn_V5/Tpx1_CS"/>
</dbReference>
<evidence type="ECO:0000256" key="1">
    <source>
        <dbReference type="SAM" id="MobiDB-lite"/>
    </source>
</evidence>
<gene>
    <name evidence="4" type="ORF">VFPPC_08717</name>
</gene>
<dbReference type="InterPro" id="IPR001283">
    <property type="entry name" value="CRISP-related"/>
</dbReference>